<dbReference type="Proteomes" id="UP001629156">
    <property type="component" value="Unassembled WGS sequence"/>
</dbReference>
<dbReference type="EMBL" id="JBELPZ010000009">
    <property type="protein sequence ID" value="MFL9844740.1"/>
    <property type="molecule type" value="Genomic_DNA"/>
</dbReference>
<sequence length="122" mass="14538">MTNDSIVMNKYLDFNSFKFYITDNTFQKEYTFNDKKLNHGTVILGNYNNIHSDDICVKKNEFYIDNAPRIFDLDFIDKFGMGLFFTYFKSMEGFYVVESNKKKHRKLTLIKVQVVRIGYSTF</sequence>
<proteinExistence type="predicted"/>
<keyword evidence="2" id="KW-1185">Reference proteome</keyword>
<comment type="caution">
    <text evidence="1">The sequence shown here is derived from an EMBL/GenBank/DDBJ whole genome shotgun (WGS) entry which is preliminary data.</text>
</comment>
<name>A0ABW8YZZ5_9FLAO</name>
<reference evidence="1 2" key="1">
    <citation type="submission" date="2024-06" db="EMBL/GenBank/DDBJ databases">
        <authorList>
            <person name="Kaempfer P."/>
            <person name="Viver T."/>
        </authorList>
    </citation>
    <scope>NUCLEOTIDE SEQUENCE [LARGE SCALE GENOMIC DNA]</scope>
    <source>
        <strain evidence="1 2">ST-119</strain>
    </source>
</reference>
<organism evidence="1 2">
    <name type="scientific">Flavobacterium rhizosphaerae</name>
    <dbReference type="NCBI Taxonomy" id="3163298"/>
    <lineage>
        <taxon>Bacteria</taxon>
        <taxon>Pseudomonadati</taxon>
        <taxon>Bacteroidota</taxon>
        <taxon>Flavobacteriia</taxon>
        <taxon>Flavobacteriales</taxon>
        <taxon>Flavobacteriaceae</taxon>
        <taxon>Flavobacterium</taxon>
    </lineage>
</organism>
<evidence type="ECO:0000313" key="2">
    <source>
        <dbReference type="Proteomes" id="UP001629156"/>
    </source>
</evidence>
<gene>
    <name evidence="1" type="ORF">ABS766_09960</name>
</gene>
<protein>
    <submittedName>
        <fullName evidence="1">Uncharacterized protein</fullName>
    </submittedName>
</protein>
<dbReference type="RefSeq" id="WP_408084997.1">
    <property type="nucleotide sequence ID" value="NZ_JBELPZ010000009.1"/>
</dbReference>
<accession>A0ABW8YZZ5</accession>
<evidence type="ECO:0000313" key="1">
    <source>
        <dbReference type="EMBL" id="MFL9844740.1"/>
    </source>
</evidence>